<dbReference type="FunFam" id="3.20.20.140:FF:000005">
    <property type="entry name" value="TatD family hydrolase"/>
    <property type="match status" value="1"/>
</dbReference>
<evidence type="ECO:0000256" key="4">
    <source>
        <dbReference type="SAM" id="MobiDB-lite"/>
    </source>
</evidence>
<feature type="binding site" evidence="3">
    <location>
        <position position="198"/>
    </location>
    <ligand>
        <name>a divalent metal cation</name>
        <dbReference type="ChEBI" id="CHEBI:60240"/>
        <label>2</label>
    </ligand>
</feature>
<accession>A0A4Q2S2X4</accession>
<dbReference type="GO" id="GO:0016788">
    <property type="term" value="F:hydrolase activity, acting on ester bonds"/>
    <property type="evidence" value="ECO:0007669"/>
    <property type="project" value="InterPro"/>
</dbReference>
<keyword evidence="2" id="KW-0378">Hydrolase</keyword>
<dbReference type="GO" id="GO:0004536">
    <property type="term" value="F:DNA nuclease activity"/>
    <property type="evidence" value="ECO:0007669"/>
    <property type="project" value="InterPro"/>
</dbReference>
<evidence type="ECO:0000313" key="5">
    <source>
        <dbReference type="EMBL" id="RYB94744.1"/>
    </source>
</evidence>
<evidence type="ECO:0000256" key="3">
    <source>
        <dbReference type="PIRSR" id="PIRSR005902-1"/>
    </source>
</evidence>
<feature type="binding site" evidence="3">
    <location>
        <position position="174"/>
    </location>
    <ligand>
        <name>a divalent metal cation</name>
        <dbReference type="ChEBI" id="CHEBI:60240"/>
        <label>2</label>
    </ligand>
</feature>
<comment type="caution">
    <text evidence="5">The sequence shown here is derived from an EMBL/GenBank/DDBJ whole genome shotgun (WGS) entry which is preliminary data.</text>
</comment>
<dbReference type="EMBL" id="SDWT01000001">
    <property type="protein sequence ID" value="RYB94744.1"/>
    <property type="molecule type" value="Genomic_DNA"/>
</dbReference>
<organism evidence="5 6">
    <name type="scientific">Nocardioides oleivorans</name>
    <dbReference type="NCBI Taxonomy" id="273676"/>
    <lineage>
        <taxon>Bacteria</taxon>
        <taxon>Bacillati</taxon>
        <taxon>Actinomycetota</taxon>
        <taxon>Actinomycetes</taxon>
        <taxon>Propionibacteriales</taxon>
        <taxon>Nocardioidaceae</taxon>
        <taxon>Nocardioides</taxon>
    </lineage>
</organism>
<feature type="binding site" evidence="3">
    <location>
        <position position="248"/>
    </location>
    <ligand>
        <name>a divalent metal cation</name>
        <dbReference type="ChEBI" id="CHEBI:60240"/>
        <label>1</label>
    </ligand>
</feature>
<evidence type="ECO:0000256" key="1">
    <source>
        <dbReference type="ARBA" id="ARBA00022723"/>
    </source>
</evidence>
<dbReference type="InterPro" id="IPR001130">
    <property type="entry name" value="TatD-like"/>
</dbReference>
<feature type="binding site" evidence="3">
    <location>
        <position position="44"/>
    </location>
    <ligand>
        <name>a divalent metal cation</name>
        <dbReference type="ChEBI" id="CHEBI:60240"/>
        <label>1</label>
    </ligand>
</feature>
<dbReference type="GO" id="GO:0046872">
    <property type="term" value="F:metal ion binding"/>
    <property type="evidence" value="ECO:0007669"/>
    <property type="project" value="UniProtKB-KW"/>
</dbReference>
<proteinExistence type="predicted"/>
<keyword evidence="6" id="KW-1185">Reference proteome</keyword>
<dbReference type="PIRSF" id="PIRSF005902">
    <property type="entry name" value="DNase_TatD"/>
    <property type="match status" value="1"/>
</dbReference>
<feature type="region of interest" description="Disordered" evidence="4">
    <location>
        <begin position="1"/>
        <end position="41"/>
    </location>
</feature>
<dbReference type="InterPro" id="IPR032466">
    <property type="entry name" value="Metal_Hydrolase"/>
</dbReference>
<feature type="compositionally biased region" description="Basic and acidic residues" evidence="4">
    <location>
        <begin position="15"/>
        <end position="31"/>
    </location>
</feature>
<dbReference type="Proteomes" id="UP000294071">
    <property type="component" value="Unassembled WGS sequence"/>
</dbReference>
<protein>
    <submittedName>
        <fullName evidence="5">TatD family deoxyribonuclease</fullName>
    </submittedName>
</protein>
<sequence length="301" mass="32729">MSTADPDPGPTRSRAATEERSGARRDRERPPAPEPLPHPVVDNHCHLDIADGDWITTEDAIAAAAEVGVRRIVQIGCDLPGARWAVQAAADHEALVAGVALHPNEAPRLAATGDLEAALEEIERLAQAHDKVRAVGETGLDTFRTGDDGRAVQEESFRRHVDIAKRLDKTLVIHDREAHDDVLRVIDEEGAPERWVMHCFSGDADFARRCLDRGAFLSFAGTVTFKNAQPLRDALAITPVDRVLVETDAPYLTPTPYRGRPNASYLVPVTVRAMADVLGADLETLCRTIDATTETAFGGSW</sequence>
<name>A0A4Q2S2X4_9ACTN</name>
<evidence type="ECO:0000256" key="2">
    <source>
        <dbReference type="ARBA" id="ARBA00022801"/>
    </source>
</evidence>
<gene>
    <name evidence="5" type="ORF">EUA93_10535</name>
</gene>
<keyword evidence="1 3" id="KW-0479">Metal-binding</keyword>
<reference evidence="5 6" key="1">
    <citation type="submission" date="2019-01" db="EMBL/GenBank/DDBJ databases">
        <title>Novel species of Nocardioides.</title>
        <authorList>
            <person name="Liu Q."/>
            <person name="Xin Y.-H."/>
        </authorList>
    </citation>
    <scope>NUCLEOTIDE SEQUENCE [LARGE SCALE GENOMIC DNA]</scope>
    <source>
        <strain evidence="5 6">CGMCC 4.6882</strain>
    </source>
</reference>
<dbReference type="Pfam" id="PF01026">
    <property type="entry name" value="TatD_DNase"/>
    <property type="match status" value="1"/>
</dbReference>
<dbReference type="Gene3D" id="3.20.20.140">
    <property type="entry name" value="Metal-dependent hydrolases"/>
    <property type="match status" value="1"/>
</dbReference>
<dbReference type="SUPFAM" id="SSF51556">
    <property type="entry name" value="Metallo-dependent hydrolases"/>
    <property type="match status" value="1"/>
</dbReference>
<feature type="binding site" evidence="3">
    <location>
        <position position="137"/>
    </location>
    <ligand>
        <name>a divalent metal cation</name>
        <dbReference type="ChEBI" id="CHEBI:60240"/>
        <label>1</label>
    </ligand>
</feature>
<dbReference type="InterPro" id="IPR015991">
    <property type="entry name" value="TatD/YcfH-like"/>
</dbReference>
<evidence type="ECO:0000313" key="6">
    <source>
        <dbReference type="Proteomes" id="UP000294071"/>
    </source>
</evidence>
<dbReference type="OrthoDB" id="9810005at2"/>
<dbReference type="GO" id="GO:0005829">
    <property type="term" value="C:cytosol"/>
    <property type="evidence" value="ECO:0007669"/>
    <property type="project" value="TreeGrafter"/>
</dbReference>
<dbReference type="CDD" id="cd01310">
    <property type="entry name" value="TatD_DNAse"/>
    <property type="match status" value="1"/>
</dbReference>
<dbReference type="PANTHER" id="PTHR46124">
    <property type="entry name" value="D-AMINOACYL-TRNA DEACYLASE"/>
    <property type="match status" value="1"/>
</dbReference>
<dbReference type="AlphaFoldDB" id="A0A4Q2S2X4"/>
<dbReference type="PANTHER" id="PTHR46124:SF2">
    <property type="entry name" value="D-AMINOACYL-TRNA DEACYLASE"/>
    <property type="match status" value="1"/>
</dbReference>
<feature type="binding site" evidence="3">
    <location>
        <position position="46"/>
    </location>
    <ligand>
        <name>a divalent metal cation</name>
        <dbReference type="ChEBI" id="CHEBI:60240"/>
        <label>1</label>
    </ligand>
</feature>
<dbReference type="RefSeq" id="WP_129400092.1">
    <property type="nucleotide sequence ID" value="NZ_SDWT01000001.1"/>
</dbReference>
<dbReference type="NCBIfam" id="TIGR00010">
    <property type="entry name" value="YchF/TatD family DNA exonuclease"/>
    <property type="match status" value="1"/>
</dbReference>